<feature type="domain" description="CheC-like protein" evidence="9">
    <location>
        <begin position="137"/>
        <end position="170"/>
    </location>
</feature>
<keyword evidence="10" id="KW-0969">Cilium</keyword>
<proteinExistence type="inferred from homology"/>
<keyword evidence="10" id="KW-0282">Flagellum</keyword>
<dbReference type="SUPFAM" id="SSF101801">
    <property type="entry name" value="Surface presentation of antigens (SPOA)"/>
    <property type="match status" value="1"/>
</dbReference>
<dbReference type="InterPro" id="IPR051469">
    <property type="entry name" value="FliN/MopA/SpaO"/>
</dbReference>
<dbReference type="InterPro" id="IPR007597">
    <property type="entry name" value="CheC"/>
</dbReference>
<keyword evidence="4" id="KW-0145">Chemotaxis</keyword>
<feature type="domain" description="Flagellar motor switch protein FliN-like C-terminal" evidence="8">
    <location>
        <begin position="319"/>
        <end position="389"/>
    </location>
</feature>
<keyword evidence="10" id="KW-0966">Cell projection</keyword>
<dbReference type="Pfam" id="PF01052">
    <property type="entry name" value="FliMN_C"/>
    <property type="match status" value="1"/>
</dbReference>
<dbReference type="GO" id="GO:0005886">
    <property type="term" value="C:plasma membrane"/>
    <property type="evidence" value="ECO:0007669"/>
    <property type="project" value="UniProtKB-SubCell"/>
</dbReference>
<feature type="compositionally biased region" description="Low complexity" evidence="7">
    <location>
        <begin position="227"/>
        <end position="256"/>
    </location>
</feature>
<dbReference type="GO" id="GO:0003774">
    <property type="term" value="F:cytoskeletal motor activity"/>
    <property type="evidence" value="ECO:0007669"/>
    <property type="project" value="InterPro"/>
</dbReference>
<evidence type="ECO:0000256" key="2">
    <source>
        <dbReference type="ARBA" id="ARBA00009226"/>
    </source>
</evidence>
<dbReference type="NCBIfam" id="TIGR02480">
    <property type="entry name" value="fliN"/>
    <property type="match status" value="1"/>
</dbReference>
<dbReference type="Pfam" id="PF04509">
    <property type="entry name" value="CheC"/>
    <property type="match status" value="2"/>
</dbReference>
<dbReference type="InterPro" id="IPR012826">
    <property type="entry name" value="FliN"/>
</dbReference>
<dbReference type="GO" id="GO:0009425">
    <property type="term" value="C:bacterial-type flagellum basal body"/>
    <property type="evidence" value="ECO:0007669"/>
    <property type="project" value="InterPro"/>
</dbReference>
<evidence type="ECO:0000256" key="7">
    <source>
        <dbReference type="SAM" id="MobiDB-lite"/>
    </source>
</evidence>
<feature type="compositionally biased region" description="Polar residues" evidence="7">
    <location>
        <begin position="257"/>
        <end position="266"/>
    </location>
</feature>
<keyword evidence="6" id="KW-0472">Membrane</keyword>
<gene>
    <name evidence="10" type="ORF">CVV65_08855</name>
</gene>
<evidence type="ECO:0000259" key="8">
    <source>
        <dbReference type="Pfam" id="PF01052"/>
    </source>
</evidence>
<reference evidence="11" key="1">
    <citation type="submission" date="2017-11" db="EMBL/GenBank/DDBJ databases">
        <title>Complete Genome Sequence of Kyrpidia sp. Strain EA-1, a thermophilic, hydrogen-oxidizing Bacterium, isolated from the Azores.</title>
        <authorList>
            <person name="Reiner J.E."/>
            <person name="Lapp C.J."/>
            <person name="Bunk B."/>
            <person name="Gescher J."/>
        </authorList>
    </citation>
    <scope>NUCLEOTIDE SEQUENCE [LARGE SCALE GENOMIC DNA]</scope>
    <source>
        <strain evidence="11">EA-1</strain>
    </source>
</reference>
<organism evidence="10 11">
    <name type="scientific">Kyrpidia spormannii</name>
    <dbReference type="NCBI Taxonomy" id="2055160"/>
    <lineage>
        <taxon>Bacteria</taxon>
        <taxon>Bacillati</taxon>
        <taxon>Bacillota</taxon>
        <taxon>Bacilli</taxon>
        <taxon>Bacillales</taxon>
        <taxon>Alicyclobacillaceae</taxon>
        <taxon>Kyrpidia</taxon>
    </lineage>
</organism>
<dbReference type="PANTHER" id="PTHR43484:SF1">
    <property type="entry name" value="FLAGELLAR MOTOR SWITCH PROTEIN FLIN"/>
    <property type="match status" value="1"/>
</dbReference>
<evidence type="ECO:0000313" key="10">
    <source>
        <dbReference type="EMBL" id="ATY85016.1"/>
    </source>
</evidence>
<keyword evidence="11" id="KW-1185">Reference proteome</keyword>
<evidence type="ECO:0000259" key="9">
    <source>
        <dbReference type="Pfam" id="PF04509"/>
    </source>
</evidence>
<feature type="region of interest" description="Disordered" evidence="7">
    <location>
        <begin position="227"/>
        <end position="289"/>
    </location>
</feature>
<dbReference type="InterPro" id="IPR036429">
    <property type="entry name" value="SpoA-like_sf"/>
</dbReference>
<dbReference type="AlphaFoldDB" id="A0A2K8N6Q4"/>
<evidence type="ECO:0000313" key="11">
    <source>
        <dbReference type="Proteomes" id="UP000231932"/>
    </source>
</evidence>
<dbReference type="CDD" id="cd17907">
    <property type="entry name" value="FliY_FliN-Y"/>
    <property type="match status" value="1"/>
</dbReference>
<dbReference type="KEGG" id="kyr:CVV65_08855"/>
<dbReference type="OrthoDB" id="9773459at2"/>
<dbReference type="GO" id="GO:0016787">
    <property type="term" value="F:hydrolase activity"/>
    <property type="evidence" value="ECO:0007669"/>
    <property type="project" value="InterPro"/>
</dbReference>
<dbReference type="PANTHER" id="PTHR43484">
    <property type="match status" value="1"/>
</dbReference>
<evidence type="ECO:0000256" key="5">
    <source>
        <dbReference type="ARBA" id="ARBA00022779"/>
    </source>
</evidence>
<protein>
    <submittedName>
        <fullName evidence="10">Flagellar motor switch phosphatase FliY</fullName>
    </submittedName>
</protein>
<comment type="similarity">
    <text evidence="2">Belongs to the FliN/MopA/SpaO family.</text>
</comment>
<comment type="subcellular location">
    <subcellularLocation>
        <location evidence="1">Cell membrane</location>
        <topology evidence="1">Peripheral membrane protein</topology>
        <orientation evidence="1">Cytoplasmic side</orientation>
    </subcellularLocation>
</comment>
<dbReference type="GO" id="GO:0006935">
    <property type="term" value="P:chemotaxis"/>
    <property type="evidence" value="ECO:0007669"/>
    <property type="project" value="UniProtKB-KW"/>
</dbReference>
<dbReference type="PRINTS" id="PR00956">
    <property type="entry name" value="FLGMOTORFLIN"/>
</dbReference>
<dbReference type="SUPFAM" id="SSF103039">
    <property type="entry name" value="CheC-like"/>
    <property type="match status" value="1"/>
</dbReference>
<dbReference type="Proteomes" id="UP000231932">
    <property type="component" value="Chromosome"/>
</dbReference>
<dbReference type="InterPro" id="IPR001172">
    <property type="entry name" value="FliN_T3SS_HrcQb"/>
</dbReference>
<dbReference type="GO" id="GO:0071973">
    <property type="term" value="P:bacterial-type flagellum-dependent cell motility"/>
    <property type="evidence" value="ECO:0007669"/>
    <property type="project" value="InterPro"/>
</dbReference>
<dbReference type="Gene3D" id="2.30.330.10">
    <property type="entry name" value="SpoA-like"/>
    <property type="match status" value="1"/>
</dbReference>
<evidence type="ECO:0000256" key="1">
    <source>
        <dbReference type="ARBA" id="ARBA00004413"/>
    </source>
</evidence>
<dbReference type="Gene3D" id="3.40.1550.10">
    <property type="entry name" value="CheC-like"/>
    <property type="match status" value="1"/>
</dbReference>
<name>A0A2K8N6Q4_9BACL</name>
<dbReference type="EMBL" id="CP024955">
    <property type="protein sequence ID" value="ATY85016.1"/>
    <property type="molecule type" value="Genomic_DNA"/>
</dbReference>
<keyword evidence="5" id="KW-0283">Flagellar rotation</keyword>
<evidence type="ECO:0000256" key="3">
    <source>
        <dbReference type="ARBA" id="ARBA00022475"/>
    </source>
</evidence>
<feature type="domain" description="CheC-like protein" evidence="9">
    <location>
        <begin position="39"/>
        <end position="75"/>
    </location>
</feature>
<dbReference type="InterPro" id="IPR001543">
    <property type="entry name" value="FliN-like_C"/>
</dbReference>
<sequence length="402" mass="42663">MTKGVNKVSDMLSQDEIDALLRGGGAMTPPQQGETLSDMERDALGEIGNISFGTAATALSTLLNRRVEITTPMVSVAKTQELGSEFPVPHVAVQVQYTAGFEGLNALFIRPEDARIIADLMMGGQGAPPEGELDELQLSAVSEAMNQMMGSAATSMSQMFNMKINISPPTARIVDFQKETPGELFSGEEVVVKVAFRLIVADLIDSHIMQIIPLSFAKKMVTALMGPQDSASPSATAPSQTPGTQPSTGTGAPSPTEASGQQTVSPQEKAVADRPGGYHEAGTSQTEVAASAQTVVKPVEFGPLHSPGAETPRMDNLDLLLDVSLTVSVELGRTRQSVREVLSWSLGSVVELDRLAGEPVDIYVNQKLIAKGEVVVIDENFGVRVTDIVHPRDRMRGVQQGG</sequence>
<evidence type="ECO:0000256" key="4">
    <source>
        <dbReference type="ARBA" id="ARBA00022500"/>
    </source>
</evidence>
<evidence type="ECO:0000256" key="6">
    <source>
        <dbReference type="ARBA" id="ARBA00023136"/>
    </source>
</evidence>
<keyword evidence="3" id="KW-1003">Cell membrane</keyword>
<dbReference type="InterPro" id="IPR028976">
    <property type="entry name" value="CheC-like_sf"/>
</dbReference>
<dbReference type="NCBIfam" id="NF005995">
    <property type="entry name" value="PRK08119.1"/>
    <property type="match status" value="1"/>
</dbReference>
<accession>A0A2K8N6Q4</accession>